<dbReference type="InterPro" id="IPR000192">
    <property type="entry name" value="Aminotrans_V_dom"/>
</dbReference>
<dbReference type="SUPFAM" id="SSF53383">
    <property type="entry name" value="PLP-dependent transferases"/>
    <property type="match status" value="1"/>
</dbReference>
<sequence>MSAGTAGSTLTLPDDVRSRFPVLGNLVYLNSCSQGALSDAVRSAYDEYLGSMEREGSSWDHWIERQDRVRGLLADLLGAQASEVAVTTSSSAGIAALASALDFSGERNRVVTTDLEFPTIGQIWHAQERRGAEVVHVGSDSDNTIPLDRFAEAIDDRTLIVSITQVCYRNGALLDLKPVVELAHSRGALVLVDTYQGVGAIPLDVRDLGADFVSGGCLKYLLGSPGVGFLYARADTTAALVPTSTGWFGARDIWAMNIHSYDPATDARRFESGTPPVPGLYAAAAGIELMLEIGIGRTRSHVEGLLTRLRSGVEEIGGIVVTPERLHGPMLAVATTDEHACVAALEKDGVVVSSRDGNVRISPHCYNDTTDIDAVLAALHTHRHLLRTTH</sequence>
<organism evidence="2 3">
    <name type="scientific">Pseudonocardia xinjiangensis</name>
    <dbReference type="NCBI Taxonomy" id="75289"/>
    <lineage>
        <taxon>Bacteria</taxon>
        <taxon>Bacillati</taxon>
        <taxon>Actinomycetota</taxon>
        <taxon>Actinomycetes</taxon>
        <taxon>Pseudonocardiales</taxon>
        <taxon>Pseudonocardiaceae</taxon>
        <taxon>Pseudonocardia</taxon>
    </lineage>
</organism>
<accession>A0ABX1RA59</accession>
<dbReference type="EMBL" id="JAAXKY010000021">
    <property type="protein sequence ID" value="NMH77282.1"/>
    <property type="molecule type" value="Genomic_DNA"/>
</dbReference>
<keyword evidence="2" id="KW-0032">Aminotransferase</keyword>
<feature type="domain" description="Aminotransferase class V" evidence="1">
    <location>
        <begin position="38"/>
        <end position="374"/>
    </location>
</feature>
<evidence type="ECO:0000313" key="3">
    <source>
        <dbReference type="Proteomes" id="UP001296706"/>
    </source>
</evidence>
<evidence type="ECO:0000259" key="1">
    <source>
        <dbReference type="Pfam" id="PF00266"/>
    </source>
</evidence>
<dbReference type="Pfam" id="PF00266">
    <property type="entry name" value="Aminotran_5"/>
    <property type="match status" value="1"/>
</dbReference>
<gene>
    <name evidence="2" type="ORF">HF577_09285</name>
</gene>
<protein>
    <submittedName>
        <fullName evidence="2">Aminotransferase class V-fold PLP-dependent enzyme</fullName>
    </submittedName>
</protein>
<dbReference type="InterPro" id="IPR015422">
    <property type="entry name" value="PyrdxlP-dep_Trfase_small"/>
</dbReference>
<dbReference type="GO" id="GO:0008483">
    <property type="term" value="F:transaminase activity"/>
    <property type="evidence" value="ECO:0007669"/>
    <property type="project" value="UniProtKB-KW"/>
</dbReference>
<dbReference type="InterPro" id="IPR015424">
    <property type="entry name" value="PyrdxlP-dep_Trfase"/>
</dbReference>
<keyword evidence="3" id="KW-1185">Reference proteome</keyword>
<dbReference type="PANTHER" id="PTHR43586:SF15">
    <property type="entry name" value="BLR3095 PROTEIN"/>
    <property type="match status" value="1"/>
</dbReference>
<dbReference type="RefSeq" id="WP_169395349.1">
    <property type="nucleotide sequence ID" value="NZ_BAAAJH010000010.1"/>
</dbReference>
<comment type="caution">
    <text evidence="2">The sequence shown here is derived from an EMBL/GenBank/DDBJ whole genome shotgun (WGS) entry which is preliminary data.</text>
</comment>
<dbReference type="PANTHER" id="PTHR43586">
    <property type="entry name" value="CYSTEINE DESULFURASE"/>
    <property type="match status" value="1"/>
</dbReference>
<keyword evidence="2" id="KW-0808">Transferase</keyword>
<dbReference type="Gene3D" id="3.90.1150.10">
    <property type="entry name" value="Aspartate Aminotransferase, domain 1"/>
    <property type="match status" value="1"/>
</dbReference>
<proteinExistence type="predicted"/>
<evidence type="ECO:0000313" key="2">
    <source>
        <dbReference type="EMBL" id="NMH77282.1"/>
    </source>
</evidence>
<dbReference type="InterPro" id="IPR015421">
    <property type="entry name" value="PyrdxlP-dep_Trfase_major"/>
</dbReference>
<dbReference type="Proteomes" id="UP001296706">
    <property type="component" value="Unassembled WGS sequence"/>
</dbReference>
<name>A0ABX1RA59_9PSEU</name>
<reference evidence="2 3" key="1">
    <citation type="submission" date="2020-04" db="EMBL/GenBank/DDBJ databases">
        <authorList>
            <person name="Klaysubun C."/>
            <person name="Duangmal K."/>
            <person name="Lipun K."/>
        </authorList>
    </citation>
    <scope>NUCLEOTIDE SEQUENCE [LARGE SCALE GENOMIC DNA]</scope>
    <source>
        <strain evidence="2 3">JCM 11839</strain>
    </source>
</reference>
<dbReference type="Gene3D" id="3.40.640.10">
    <property type="entry name" value="Type I PLP-dependent aspartate aminotransferase-like (Major domain)"/>
    <property type="match status" value="1"/>
</dbReference>